<dbReference type="EMBL" id="APQL01000002">
    <property type="protein sequence ID" value="ENW08418.1"/>
    <property type="molecule type" value="Genomic_DNA"/>
</dbReference>
<dbReference type="Pfam" id="PF17936">
    <property type="entry name" value="Big_6"/>
    <property type="match status" value="1"/>
</dbReference>
<dbReference type="Proteomes" id="UP000017670">
    <property type="component" value="Unassembled WGS sequence"/>
</dbReference>
<feature type="domain" description="Biofilm-associated protein BapA-like prefix-like" evidence="3">
    <location>
        <begin position="1"/>
        <end position="126"/>
    </location>
</feature>
<dbReference type="AlphaFoldDB" id="N9EDB3"/>
<accession>N9EDB3</accession>
<dbReference type="InterPro" id="IPR048051">
    <property type="entry name" value="BapA-like_prefix-like"/>
</dbReference>
<feature type="region of interest" description="Disordered" evidence="1">
    <location>
        <begin position="143"/>
        <end position="182"/>
    </location>
</feature>
<feature type="domain" description="Bacterial Ig" evidence="2">
    <location>
        <begin position="157"/>
        <end position="223"/>
    </location>
</feature>
<sequence>MSEIRVVSKESHETLETTTKDTVSISEASVVLIKVNKDDVSEIKQDGRNAIITLKNGEQIVIVNFFKGGDYSTDNSLVFEDNEHKLLWVQFTDSNGALLENITFSYIDKIEPLLYHDGVASPWAWLSVPLTAAGILWWANNDDDKSSSTQPKDTTPPAAPTDVAVSEDGTTVTGKGEPGTKVIIKDEDGNVIGEGTVKPDGTFEVELDEPLTNGEEITVGLED</sequence>
<proteinExistence type="predicted"/>
<evidence type="ECO:0000313" key="4">
    <source>
        <dbReference type="EMBL" id="ENW08418.1"/>
    </source>
</evidence>
<evidence type="ECO:0000259" key="2">
    <source>
        <dbReference type="Pfam" id="PF17936"/>
    </source>
</evidence>
<dbReference type="RefSeq" id="WP_005058140.1">
    <property type="nucleotide sequence ID" value="NZ_KB849764.1"/>
</dbReference>
<gene>
    <name evidence="4" type="ORF">F933_00444</name>
</gene>
<evidence type="ECO:0000259" key="3">
    <source>
        <dbReference type="Pfam" id="PF22783"/>
    </source>
</evidence>
<organism evidence="4 5">
    <name type="scientific">Acinetobacter beijerinckii CIP 110307</name>
    <dbReference type="NCBI Taxonomy" id="1217648"/>
    <lineage>
        <taxon>Bacteria</taxon>
        <taxon>Pseudomonadati</taxon>
        <taxon>Pseudomonadota</taxon>
        <taxon>Gammaproteobacteria</taxon>
        <taxon>Moraxellales</taxon>
        <taxon>Moraxellaceae</taxon>
        <taxon>Acinetobacter</taxon>
    </lineage>
</organism>
<evidence type="ECO:0000313" key="5">
    <source>
        <dbReference type="Proteomes" id="UP000017670"/>
    </source>
</evidence>
<comment type="caution">
    <text evidence="4">The sequence shown here is derived from an EMBL/GenBank/DDBJ whole genome shotgun (WGS) entry which is preliminary data.</text>
</comment>
<dbReference type="InterPro" id="IPR041498">
    <property type="entry name" value="Big_6"/>
</dbReference>
<keyword evidence="5" id="KW-1185">Reference proteome</keyword>
<reference evidence="4 5" key="1">
    <citation type="submission" date="2013-02" db="EMBL/GenBank/DDBJ databases">
        <title>The Genome Sequence of Acinetobacter beijerinckii CIP 110307.</title>
        <authorList>
            <consortium name="The Broad Institute Genome Sequencing Platform"/>
            <consortium name="The Broad Institute Genome Sequencing Center for Infectious Disease"/>
            <person name="Cerqueira G."/>
            <person name="Feldgarden M."/>
            <person name="Courvalin P."/>
            <person name="Perichon B."/>
            <person name="Grillot-Courvalin C."/>
            <person name="Clermont D."/>
            <person name="Rocha E."/>
            <person name="Yoon E.-J."/>
            <person name="Nemec A."/>
            <person name="Walker B."/>
            <person name="Young S.K."/>
            <person name="Zeng Q."/>
            <person name="Gargeya S."/>
            <person name="Fitzgerald M."/>
            <person name="Haas B."/>
            <person name="Abouelleil A."/>
            <person name="Alvarado L."/>
            <person name="Arachchi H.M."/>
            <person name="Berlin A.M."/>
            <person name="Chapman S.B."/>
            <person name="Dewar J."/>
            <person name="Goldberg J."/>
            <person name="Griggs A."/>
            <person name="Gujja S."/>
            <person name="Hansen M."/>
            <person name="Howarth C."/>
            <person name="Imamovic A."/>
            <person name="Larimer J."/>
            <person name="McCowan C."/>
            <person name="Murphy C."/>
            <person name="Neiman D."/>
            <person name="Pearson M."/>
            <person name="Priest M."/>
            <person name="Roberts A."/>
            <person name="Saif S."/>
            <person name="Shea T."/>
            <person name="Sisk P."/>
            <person name="Sykes S."/>
            <person name="Wortman J."/>
            <person name="Nusbaum C."/>
            <person name="Birren B."/>
        </authorList>
    </citation>
    <scope>NUCLEOTIDE SEQUENCE [LARGE SCALE GENOMIC DNA]</scope>
    <source>
        <strain evidence="4 5">CIP 110307</strain>
    </source>
</reference>
<dbReference type="HOGENOM" id="CLU_004363_1_1_6"/>
<feature type="compositionally biased region" description="Low complexity" evidence="1">
    <location>
        <begin position="153"/>
        <end position="164"/>
    </location>
</feature>
<evidence type="ECO:0000256" key="1">
    <source>
        <dbReference type="SAM" id="MobiDB-lite"/>
    </source>
</evidence>
<dbReference type="Pfam" id="PF22783">
    <property type="entry name" value="BapA_N"/>
    <property type="match status" value="1"/>
</dbReference>
<dbReference type="GeneID" id="99062625"/>
<dbReference type="Gene3D" id="2.60.40.10">
    <property type="entry name" value="Immunoglobulins"/>
    <property type="match status" value="1"/>
</dbReference>
<dbReference type="eggNOG" id="COG2373">
    <property type="taxonomic scope" value="Bacteria"/>
</dbReference>
<feature type="non-terminal residue" evidence="4">
    <location>
        <position position="223"/>
    </location>
</feature>
<dbReference type="InterPro" id="IPR013783">
    <property type="entry name" value="Ig-like_fold"/>
</dbReference>
<protein>
    <submittedName>
        <fullName evidence="4">Uncharacterized protein</fullName>
    </submittedName>
</protein>
<dbReference type="NCBIfam" id="NF033677">
    <property type="entry name" value="biofilm_BapA_N"/>
    <property type="match status" value="1"/>
</dbReference>
<name>N9EDB3_9GAMM</name>